<reference evidence="4 5" key="1">
    <citation type="journal article" date="2014" name="Genome Announc.">
        <title>Draft genome sequences of six enterohepatic helicobacter species isolated from humans and one from rhesus macaques.</title>
        <authorList>
            <person name="Shen Z."/>
            <person name="Sheh A."/>
            <person name="Young S.K."/>
            <person name="Abouelliel A."/>
            <person name="Ward D.V."/>
            <person name="Earl A.M."/>
            <person name="Fox J.G."/>
        </authorList>
    </citation>
    <scope>NUCLEOTIDE SEQUENCE [LARGE SCALE GENOMIC DNA]</scope>
    <source>
        <strain evidence="4 5">MIT 99-5501</strain>
    </source>
</reference>
<evidence type="ECO:0000256" key="1">
    <source>
        <dbReference type="ARBA" id="ARBA00022679"/>
    </source>
</evidence>
<dbReference type="STRING" id="1357400.HMPREF2086_01083"/>
<dbReference type="HOGENOM" id="CLU_026481_5_1_7"/>
<keyword evidence="5" id="KW-1185">Reference proteome</keyword>
<dbReference type="InterPro" id="IPR014729">
    <property type="entry name" value="Rossmann-like_a/b/a_fold"/>
</dbReference>
<feature type="compositionally biased region" description="Low complexity" evidence="2">
    <location>
        <begin position="26"/>
        <end position="37"/>
    </location>
</feature>
<keyword evidence="1" id="KW-0808">Transferase</keyword>
<dbReference type="OrthoDB" id="9801054at2"/>
<evidence type="ECO:0000313" key="4">
    <source>
        <dbReference type="EMBL" id="ETD23284.1"/>
    </source>
</evidence>
<dbReference type="CDD" id="cd24138">
    <property type="entry name" value="TtcA-like"/>
    <property type="match status" value="1"/>
</dbReference>
<name>V8C7C8_9HELI</name>
<dbReference type="AlphaFoldDB" id="V8C7C8"/>
<dbReference type="Proteomes" id="UP000018731">
    <property type="component" value="Unassembled WGS sequence"/>
</dbReference>
<dbReference type="RefSeq" id="WP_023927809.1">
    <property type="nucleotide sequence ID" value="NZ_KI669454.1"/>
</dbReference>
<dbReference type="GO" id="GO:0008033">
    <property type="term" value="P:tRNA processing"/>
    <property type="evidence" value="ECO:0007669"/>
    <property type="project" value="InterPro"/>
</dbReference>
<dbReference type="Gene3D" id="3.40.50.620">
    <property type="entry name" value="HUPs"/>
    <property type="match status" value="1"/>
</dbReference>
<evidence type="ECO:0000256" key="2">
    <source>
        <dbReference type="SAM" id="MobiDB-lite"/>
    </source>
</evidence>
<feature type="compositionally biased region" description="Basic and acidic residues" evidence="2">
    <location>
        <begin position="1"/>
        <end position="12"/>
    </location>
</feature>
<sequence length="295" mass="33367">MQTHDNAKESHSTKSKSTTKTDTKSAQKTATNTTSKKTTLPTISKKILNIVGRTNAKYGLIKEGDRILLGLSGGKDSTLLATILAYMQKHAPFKFEFKAITIDYGRGGEYECIAEYCEANEIPYELIRTDIYKILEEHKREGTIYCSFCSRMRRGSLYTQALQGGFNKIALGHHLDDAAESFLMNLTYNGALRSMPPIYKAQNGLFVIRPMIFVRERQIRDFIASNQIYIAPDCNCPINWLPEDKRPKARANTKELLSTLEGANPLLFKSLQNAFKNLHANSFCDENYLDKQDLI</sequence>
<dbReference type="PANTHER" id="PTHR43686">
    <property type="entry name" value="SULFURTRANSFERASE-RELATED"/>
    <property type="match status" value="1"/>
</dbReference>
<dbReference type="Pfam" id="PF01171">
    <property type="entry name" value="ATP_bind_3"/>
    <property type="match status" value="1"/>
</dbReference>
<dbReference type="PANTHER" id="PTHR43686:SF1">
    <property type="entry name" value="AMINOTRAN_5 DOMAIN-CONTAINING PROTEIN"/>
    <property type="match status" value="1"/>
</dbReference>
<dbReference type="EMBL" id="AZJI01000005">
    <property type="protein sequence ID" value="ETD23284.1"/>
    <property type="molecule type" value="Genomic_DNA"/>
</dbReference>
<proteinExistence type="predicted"/>
<dbReference type="GO" id="GO:0016740">
    <property type="term" value="F:transferase activity"/>
    <property type="evidence" value="ECO:0007669"/>
    <property type="project" value="UniProtKB-KW"/>
</dbReference>
<organism evidence="4 5">
    <name type="scientific">Helicobacter macacae MIT 99-5501</name>
    <dbReference type="NCBI Taxonomy" id="1357400"/>
    <lineage>
        <taxon>Bacteria</taxon>
        <taxon>Pseudomonadati</taxon>
        <taxon>Campylobacterota</taxon>
        <taxon>Epsilonproteobacteria</taxon>
        <taxon>Campylobacterales</taxon>
        <taxon>Helicobacteraceae</taxon>
        <taxon>Helicobacter</taxon>
    </lineage>
</organism>
<dbReference type="eggNOG" id="COG0037">
    <property type="taxonomic scope" value="Bacteria"/>
</dbReference>
<evidence type="ECO:0000259" key="3">
    <source>
        <dbReference type="Pfam" id="PF01171"/>
    </source>
</evidence>
<dbReference type="PATRIC" id="fig|1357400.3.peg.1471"/>
<protein>
    <recommendedName>
        <fullName evidence="3">tRNA(Ile)-lysidine/2-thiocytidine synthase N-terminal domain-containing protein</fullName>
    </recommendedName>
</protein>
<comment type="caution">
    <text evidence="4">The sequence shown here is derived from an EMBL/GenBank/DDBJ whole genome shotgun (WGS) entry which is preliminary data.</text>
</comment>
<feature type="region of interest" description="Disordered" evidence="2">
    <location>
        <begin position="1"/>
        <end position="37"/>
    </location>
</feature>
<dbReference type="PIRSF" id="PIRSF004976">
    <property type="entry name" value="ATPase_YdaO"/>
    <property type="match status" value="1"/>
</dbReference>
<dbReference type="InterPro" id="IPR035107">
    <property type="entry name" value="tRNA_thiolation_TtcA_Ctu1"/>
</dbReference>
<feature type="domain" description="tRNA(Ile)-lysidine/2-thiocytidine synthase N-terminal" evidence="3">
    <location>
        <begin position="67"/>
        <end position="231"/>
    </location>
</feature>
<dbReference type="SUPFAM" id="SSF52402">
    <property type="entry name" value="Adenine nucleotide alpha hydrolases-like"/>
    <property type="match status" value="1"/>
</dbReference>
<gene>
    <name evidence="4" type="ORF">HMPREF2086_01083</name>
</gene>
<dbReference type="InterPro" id="IPR011063">
    <property type="entry name" value="TilS/TtcA_N"/>
</dbReference>
<evidence type="ECO:0000313" key="5">
    <source>
        <dbReference type="Proteomes" id="UP000018731"/>
    </source>
</evidence>
<accession>V8C7C8</accession>